<name>A0A1Y0B217_9LAMI</name>
<keyword evidence="1" id="KW-0496">Mitochondrion</keyword>
<sequence length="33" mass="3761">MICRKVILLSKTKSRKIGHVLSFSPYWALPSSL</sequence>
<gene>
    <name evidence="1" type="ORF">AEK19_MT1221</name>
</gene>
<dbReference type="EMBL" id="KY774314">
    <property type="protein sequence ID" value="ART31434.1"/>
    <property type="molecule type" value="Genomic_DNA"/>
</dbReference>
<accession>A0A1Y0B217</accession>
<protein>
    <submittedName>
        <fullName evidence="1">Uncharacterized protein</fullName>
    </submittedName>
</protein>
<evidence type="ECO:0000313" key="1">
    <source>
        <dbReference type="EMBL" id="ART31434.1"/>
    </source>
</evidence>
<proteinExistence type="predicted"/>
<organism evidence="1">
    <name type="scientific">Utricularia reniformis</name>
    <dbReference type="NCBI Taxonomy" id="192314"/>
    <lineage>
        <taxon>Eukaryota</taxon>
        <taxon>Viridiplantae</taxon>
        <taxon>Streptophyta</taxon>
        <taxon>Embryophyta</taxon>
        <taxon>Tracheophyta</taxon>
        <taxon>Spermatophyta</taxon>
        <taxon>Magnoliopsida</taxon>
        <taxon>eudicotyledons</taxon>
        <taxon>Gunneridae</taxon>
        <taxon>Pentapetalae</taxon>
        <taxon>asterids</taxon>
        <taxon>lamiids</taxon>
        <taxon>Lamiales</taxon>
        <taxon>Lentibulariaceae</taxon>
        <taxon>Utricularia</taxon>
    </lineage>
</organism>
<geneLocation type="mitochondrion" evidence="1"/>
<reference evidence="1" key="1">
    <citation type="submission" date="2017-03" db="EMBL/GenBank/DDBJ databases">
        <title>The mitochondrial genome of the carnivorous plant Utricularia reniformis (Lentibulariaceae): structure, comparative analysis and evolutionary landmarks.</title>
        <authorList>
            <person name="Silva S.R."/>
            <person name="Alvarenga D.O."/>
            <person name="Michael T.P."/>
            <person name="Miranda V.F.O."/>
            <person name="Varani A.M."/>
        </authorList>
    </citation>
    <scope>NUCLEOTIDE SEQUENCE</scope>
</reference>
<dbReference type="AlphaFoldDB" id="A0A1Y0B217"/>